<reference evidence="3" key="1">
    <citation type="submission" date="2023-03" db="EMBL/GenBank/DDBJ databases">
        <title>Massive genome expansion in bonnet fungi (Mycena s.s.) driven by repeated elements and novel gene families across ecological guilds.</title>
        <authorList>
            <consortium name="Lawrence Berkeley National Laboratory"/>
            <person name="Harder C.B."/>
            <person name="Miyauchi S."/>
            <person name="Viragh M."/>
            <person name="Kuo A."/>
            <person name="Thoen E."/>
            <person name="Andreopoulos B."/>
            <person name="Lu D."/>
            <person name="Skrede I."/>
            <person name="Drula E."/>
            <person name="Henrissat B."/>
            <person name="Morin E."/>
            <person name="Kohler A."/>
            <person name="Barry K."/>
            <person name="LaButti K."/>
            <person name="Morin E."/>
            <person name="Salamov A."/>
            <person name="Lipzen A."/>
            <person name="Mereny Z."/>
            <person name="Hegedus B."/>
            <person name="Baldrian P."/>
            <person name="Stursova M."/>
            <person name="Weitz H."/>
            <person name="Taylor A."/>
            <person name="Grigoriev I.V."/>
            <person name="Nagy L.G."/>
            <person name="Martin F."/>
            <person name="Kauserud H."/>
        </authorList>
    </citation>
    <scope>NUCLEOTIDE SEQUENCE</scope>
    <source>
        <strain evidence="3">CBHHK173m</strain>
    </source>
</reference>
<feature type="region of interest" description="Disordered" evidence="1">
    <location>
        <begin position="179"/>
        <end position="211"/>
    </location>
</feature>
<feature type="compositionally biased region" description="Basic and acidic residues" evidence="1">
    <location>
        <begin position="443"/>
        <end position="452"/>
    </location>
</feature>
<sequence length="600" mass="64376">MISLIVRITQMFFCLVRYLFRATRAVHDVESGLGVAQKHASKVEDVPRAAIPTFRPEIEGVPALVLASMTVSAALVSAIPTTANMDVTPRSFIIPLIRVHPPVDDCPRQEQVNFPRVVVTEPGVQRSPLAQATNTAKGAHGKALPRRPRSKDKGDCPQQEEAEFPCVVVEQASVQRAPLARATNTVKHGDGKARPRRLRSGDKENSRASPSSAYALYRAPPRLQHAPLPAVAAPAPVVAPALVHAPLVILEHVEAAQAVAQPGSSAWDLEKGRRLKEAHEWSQIVKDRRSSLPTPAAPPSIAILEHVEAAQAVAQPGSSAWDLEKGRRLKEAHEWSQIVKDRRSSLPTPAAPPSIAILEHVEAAQGVAQPGSSAWDLEKGRCLKEAHEWSQIVKDRRSSLPTPAAPPPSAISDPVDAVPAVAQPGTAAWDLEKGRRLDEAREWSQNVKDRRSSLPTLPAPLLKSSSIPRRTSAPARLSVQERLQRAAAKCAVAAPVVPIAPLWGDQTVTFVLGNEDEVDCDESSPTLLKAPVSASSSAASSSSGSIASLLDALEAGFQSPLWSALRNSAELEAGRIGTRHEVLLTIHRGDDGRRLTPSPF</sequence>
<dbReference type="EMBL" id="JARJCN010000106">
    <property type="protein sequence ID" value="KAJ7075002.1"/>
    <property type="molecule type" value="Genomic_DNA"/>
</dbReference>
<organism evidence="3 4">
    <name type="scientific">Mycena belliarum</name>
    <dbReference type="NCBI Taxonomy" id="1033014"/>
    <lineage>
        <taxon>Eukaryota</taxon>
        <taxon>Fungi</taxon>
        <taxon>Dikarya</taxon>
        <taxon>Basidiomycota</taxon>
        <taxon>Agaricomycotina</taxon>
        <taxon>Agaricomycetes</taxon>
        <taxon>Agaricomycetidae</taxon>
        <taxon>Agaricales</taxon>
        <taxon>Marasmiineae</taxon>
        <taxon>Mycenaceae</taxon>
        <taxon>Mycena</taxon>
    </lineage>
</organism>
<proteinExistence type="predicted"/>
<keyword evidence="2" id="KW-0732">Signal</keyword>
<feature type="compositionally biased region" description="Basic and acidic residues" evidence="1">
    <location>
        <begin position="187"/>
        <end position="206"/>
    </location>
</feature>
<feature type="region of interest" description="Disordered" evidence="1">
    <location>
        <begin position="123"/>
        <end position="158"/>
    </location>
</feature>
<feature type="region of interest" description="Disordered" evidence="1">
    <location>
        <begin position="443"/>
        <end position="465"/>
    </location>
</feature>
<evidence type="ECO:0000256" key="2">
    <source>
        <dbReference type="SAM" id="SignalP"/>
    </source>
</evidence>
<comment type="caution">
    <text evidence="3">The sequence shown here is derived from an EMBL/GenBank/DDBJ whole genome shotgun (WGS) entry which is preliminary data.</text>
</comment>
<feature type="signal peptide" evidence="2">
    <location>
        <begin position="1"/>
        <end position="25"/>
    </location>
</feature>
<feature type="chain" id="PRO_5042280519" evidence="2">
    <location>
        <begin position="26"/>
        <end position="600"/>
    </location>
</feature>
<evidence type="ECO:0000313" key="3">
    <source>
        <dbReference type="EMBL" id="KAJ7075002.1"/>
    </source>
</evidence>
<feature type="compositionally biased region" description="Basic residues" evidence="1">
    <location>
        <begin position="139"/>
        <end position="150"/>
    </location>
</feature>
<evidence type="ECO:0000313" key="4">
    <source>
        <dbReference type="Proteomes" id="UP001222325"/>
    </source>
</evidence>
<protein>
    <submittedName>
        <fullName evidence="3">Uncharacterized protein</fullName>
    </submittedName>
</protein>
<keyword evidence="4" id="KW-1185">Reference proteome</keyword>
<dbReference type="Proteomes" id="UP001222325">
    <property type="component" value="Unassembled WGS sequence"/>
</dbReference>
<accession>A0AAD6TTC5</accession>
<dbReference type="AlphaFoldDB" id="A0AAD6TTC5"/>
<name>A0AAD6TTC5_9AGAR</name>
<gene>
    <name evidence="3" type="ORF">B0H15DRAFT_934876</name>
</gene>
<evidence type="ECO:0000256" key="1">
    <source>
        <dbReference type="SAM" id="MobiDB-lite"/>
    </source>
</evidence>